<dbReference type="Proteomes" id="UP000053961">
    <property type="component" value="Unassembled WGS sequence"/>
</dbReference>
<dbReference type="Gene3D" id="3.10.20.860">
    <property type="match status" value="1"/>
</dbReference>
<dbReference type="InterPro" id="IPR022453">
    <property type="entry name" value="Znf_MqsA-type"/>
</dbReference>
<organism evidence="2 3">
    <name type="scientific">Methanothrix harundinacea</name>
    <dbReference type="NCBI Taxonomy" id="301375"/>
    <lineage>
        <taxon>Archaea</taxon>
        <taxon>Methanobacteriati</taxon>
        <taxon>Methanobacteriota</taxon>
        <taxon>Stenosarchaea group</taxon>
        <taxon>Methanomicrobia</taxon>
        <taxon>Methanotrichales</taxon>
        <taxon>Methanotrichaceae</taxon>
        <taxon>Methanothrix</taxon>
    </lineage>
</organism>
<sequence length="126" mass="13861">MRCLICKKGSTEPGTTTVTLERGGLIMVIKGVPAQVCKNCGEAYVDEKVASELLTSAEAAAKAGAEPPRPSPFNRSRRPTARREGAGRRRSQCGQKKTPHHARHHHRPSRRESREAPLDDGDLRLR</sequence>
<evidence type="ECO:0000256" key="1">
    <source>
        <dbReference type="SAM" id="MobiDB-lite"/>
    </source>
</evidence>
<protein>
    <recommendedName>
        <fullName evidence="4">Type II toxin-antitoxin system MqsA family antitoxin</fullName>
    </recommendedName>
</protein>
<feature type="compositionally biased region" description="Basic and acidic residues" evidence="1">
    <location>
        <begin position="110"/>
        <end position="126"/>
    </location>
</feature>
<evidence type="ECO:0008006" key="4">
    <source>
        <dbReference type="Google" id="ProtNLM"/>
    </source>
</evidence>
<feature type="region of interest" description="Disordered" evidence="1">
    <location>
        <begin position="59"/>
        <end position="126"/>
    </location>
</feature>
<comment type="caution">
    <text evidence="2">The sequence shown here is derived from an EMBL/GenBank/DDBJ whole genome shotgun (WGS) entry which is preliminary data.</text>
</comment>
<dbReference type="NCBIfam" id="TIGR03831">
    <property type="entry name" value="YgiT_finger"/>
    <property type="match status" value="1"/>
</dbReference>
<proteinExistence type="predicted"/>
<feature type="compositionally biased region" description="Basic residues" evidence="1">
    <location>
        <begin position="97"/>
        <end position="109"/>
    </location>
</feature>
<evidence type="ECO:0000313" key="2">
    <source>
        <dbReference type="EMBL" id="KUK95542.1"/>
    </source>
</evidence>
<evidence type="ECO:0000313" key="3">
    <source>
        <dbReference type="Proteomes" id="UP000053961"/>
    </source>
</evidence>
<name>A0A117MBX8_9EURY</name>
<gene>
    <name evidence="2" type="ORF">XE07_1740</name>
</gene>
<dbReference type="EMBL" id="LGHB01000032">
    <property type="protein sequence ID" value="KUK95542.1"/>
    <property type="molecule type" value="Genomic_DNA"/>
</dbReference>
<accession>A0A117MBX8</accession>
<reference evidence="3" key="1">
    <citation type="journal article" date="2015" name="MBio">
        <title>Genome-Resolved Metagenomic Analysis Reveals Roles for Candidate Phyla and Other Microbial Community Members in Biogeochemical Transformations in Oil Reservoirs.</title>
        <authorList>
            <person name="Hu P."/>
            <person name="Tom L."/>
            <person name="Singh A."/>
            <person name="Thomas B.C."/>
            <person name="Baker B.J."/>
            <person name="Piceno Y.M."/>
            <person name="Andersen G.L."/>
            <person name="Banfield J.F."/>
        </authorList>
    </citation>
    <scope>NUCLEOTIDE SEQUENCE [LARGE SCALE GENOMIC DNA]</scope>
</reference>
<dbReference type="CDD" id="cd12870">
    <property type="entry name" value="MqsA"/>
    <property type="match status" value="1"/>
</dbReference>
<dbReference type="AlphaFoldDB" id="A0A117MBX8"/>